<sequence length="115" mass="12649">MFSERNDSTAGQFDGSVSQGSQFFDDDRKSITFLFSAEQTGHKTETRLALYGSSAPRTDGQEVSPETAIDMAIAPTDATKRGVIKSLVDKGVYAETTTTQRRTYDFGHRDENGQL</sequence>
<reference evidence="2 3" key="1">
    <citation type="submission" date="2016-06" db="EMBL/GenBank/DDBJ databases">
        <title>Evolution of pathogenesis and genome organization in the Tremellales.</title>
        <authorList>
            <person name="Cuomo C."/>
            <person name="Litvintseva A."/>
            <person name="Heitman J."/>
            <person name="Chen Y."/>
            <person name="Sun S."/>
            <person name="Springer D."/>
            <person name="Dromer F."/>
            <person name="Young S."/>
            <person name="Zeng Q."/>
            <person name="Chapman S."/>
            <person name="Gujja S."/>
            <person name="Saif S."/>
            <person name="Birren B."/>
        </authorList>
    </citation>
    <scope>NUCLEOTIDE SEQUENCE [LARGE SCALE GENOMIC DNA]</scope>
    <source>
        <strain evidence="2 3">CBS 6273</strain>
    </source>
</reference>
<comment type="caution">
    <text evidence="2">The sequence shown here is derived from an EMBL/GenBank/DDBJ whole genome shotgun (WGS) entry which is preliminary data.</text>
</comment>
<dbReference type="EMBL" id="MEKH01000013">
    <property type="protein sequence ID" value="ODN98218.1"/>
    <property type="molecule type" value="Genomic_DNA"/>
</dbReference>
<organism evidence="2 3">
    <name type="scientific">Cryptococcus amylolentus CBS 6273</name>
    <dbReference type="NCBI Taxonomy" id="1296118"/>
    <lineage>
        <taxon>Eukaryota</taxon>
        <taxon>Fungi</taxon>
        <taxon>Dikarya</taxon>
        <taxon>Basidiomycota</taxon>
        <taxon>Agaricomycotina</taxon>
        <taxon>Tremellomycetes</taxon>
        <taxon>Tremellales</taxon>
        <taxon>Cryptococcaceae</taxon>
        <taxon>Cryptococcus</taxon>
    </lineage>
</organism>
<evidence type="ECO:0000313" key="3">
    <source>
        <dbReference type="Proteomes" id="UP000095149"/>
    </source>
</evidence>
<gene>
    <name evidence="2" type="ORF">I350_07864</name>
</gene>
<dbReference type="AlphaFoldDB" id="A0A1E3JBG5"/>
<name>A0A1E3JBG5_9TREE</name>
<proteinExistence type="predicted"/>
<feature type="compositionally biased region" description="Polar residues" evidence="1">
    <location>
        <begin position="8"/>
        <end position="22"/>
    </location>
</feature>
<feature type="region of interest" description="Disordered" evidence="1">
    <location>
        <begin position="1"/>
        <end position="23"/>
    </location>
</feature>
<dbReference type="OrthoDB" id="10300127at2759"/>
<accession>A0A1E3JBG5</accession>
<evidence type="ECO:0000313" key="2">
    <source>
        <dbReference type="EMBL" id="ODN98218.1"/>
    </source>
</evidence>
<dbReference type="Proteomes" id="UP000095149">
    <property type="component" value="Unassembled WGS sequence"/>
</dbReference>
<protein>
    <submittedName>
        <fullName evidence="2">Uncharacterized protein</fullName>
    </submittedName>
</protein>
<evidence type="ECO:0000256" key="1">
    <source>
        <dbReference type="SAM" id="MobiDB-lite"/>
    </source>
</evidence>